<name>A0A0E9QNH6_ANGAN</name>
<reference evidence="1" key="2">
    <citation type="journal article" date="2015" name="Fish Shellfish Immunol.">
        <title>Early steps in the European eel (Anguilla anguilla)-Vibrio vulnificus interaction in the gills: Role of the RtxA13 toxin.</title>
        <authorList>
            <person name="Callol A."/>
            <person name="Pajuelo D."/>
            <person name="Ebbesson L."/>
            <person name="Teles M."/>
            <person name="MacKenzie S."/>
            <person name="Amaro C."/>
        </authorList>
    </citation>
    <scope>NUCLEOTIDE SEQUENCE</scope>
</reference>
<dbReference type="EMBL" id="GBXM01090944">
    <property type="protein sequence ID" value="JAH17633.1"/>
    <property type="molecule type" value="Transcribed_RNA"/>
</dbReference>
<evidence type="ECO:0000313" key="1">
    <source>
        <dbReference type="EMBL" id="JAH17633.1"/>
    </source>
</evidence>
<accession>A0A0E9QNH6</accession>
<reference evidence="1" key="1">
    <citation type="submission" date="2014-11" db="EMBL/GenBank/DDBJ databases">
        <authorList>
            <person name="Amaro Gonzalez C."/>
        </authorList>
    </citation>
    <scope>NUCLEOTIDE SEQUENCE</scope>
</reference>
<organism evidence="1">
    <name type="scientific">Anguilla anguilla</name>
    <name type="common">European freshwater eel</name>
    <name type="synonym">Muraena anguilla</name>
    <dbReference type="NCBI Taxonomy" id="7936"/>
    <lineage>
        <taxon>Eukaryota</taxon>
        <taxon>Metazoa</taxon>
        <taxon>Chordata</taxon>
        <taxon>Craniata</taxon>
        <taxon>Vertebrata</taxon>
        <taxon>Euteleostomi</taxon>
        <taxon>Actinopterygii</taxon>
        <taxon>Neopterygii</taxon>
        <taxon>Teleostei</taxon>
        <taxon>Anguilliformes</taxon>
        <taxon>Anguillidae</taxon>
        <taxon>Anguilla</taxon>
    </lineage>
</organism>
<dbReference type="AlphaFoldDB" id="A0A0E9QNH6"/>
<protein>
    <submittedName>
        <fullName evidence="1">Uncharacterized protein</fullName>
    </submittedName>
</protein>
<proteinExistence type="predicted"/>
<sequence>MRIAGVGRFHTQDAIQGWSSRWSCYPSDKFNCRAVSFQRRTVQCL</sequence>